<dbReference type="OrthoDB" id="3023722at2759"/>
<proteinExistence type="predicted"/>
<dbReference type="EMBL" id="MU250552">
    <property type="protein sequence ID" value="KAG7442347.1"/>
    <property type="molecule type" value="Genomic_DNA"/>
</dbReference>
<dbReference type="RefSeq" id="XP_043035847.1">
    <property type="nucleotide sequence ID" value="XM_043180913.1"/>
</dbReference>
<gene>
    <name evidence="1" type="ORF">BT62DRAFT_445001</name>
</gene>
<comment type="caution">
    <text evidence="1">The sequence shown here is derived from an EMBL/GenBank/DDBJ whole genome shotgun (WGS) entry which is preliminary data.</text>
</comment>
<dbReference type="AlphaFoldDB" id="A0A9P7VKV3"/>
<accession>A0A9P7VKV3</accession>
<dbReference type="Proteomes" id="UP000812287">
    <property type="component" value="Unassembled WGS sequence"/>
</dbReference>
<evidence type="ECO:0000313" key="2">
    <source>
        <dbReference type="Proteomes" id="UP000812287"/>
    </source>
</evidence>
<keyword evidence="2" id="KW-1185">Reference proteome</keyword>
<reference evidence="1" key="1">
    <citation type="submission" date="2020-11" db="EMBL/GenBank/DDBJ databases">
        <title>Adaptations for nitrogen fixation in a non-lichenized fungal sporocarp promotes dispersal by wood-feeding termites.</title>
        <authorList>
            <consortium name="DOE Joint Genome Institute"/>
            <person name="Koch R.A."/>
            <person name="Yoon G."/>
            <person name="Arayal U."/>
            <person name="Lail K."/>
            <person name="Amirebrahimi M."/>
            <person name="Labutti K."/>
            <person name="Lipzen A."/>
            <person name="Riley R."/>
            <person name="Barry K."/>
            <person name="Henrissat B."/>
            <person name="Grigoriev I.V."/>
            <person name="Herr J.R."/>
            <person name="Aime M.C."/>
        </authorList>
    </citation>
    <scope>NUCLEOTIDE SEQUENCE</scope>
    <source>
        <strain evidence="1">MCA 3950</strain>
    </source>
</reference>
<organism evidence="1 2">
    <name type="scientific">Guyanagaster necrorhizus</name>
    <dbReference type="NCBI Taxonomy" id="856835"/>
    <lineage>
        <taxon>Eukaryota</taxon>
        <taxon>Fungi</taxon>
        <taxon>Dikarya</taxon>
        <taxon>Basidiomycota</taxon>
        <taxon>Agaricomycotina</taxon>
        <taxon>Agaricomycetes</taxon>
        <taxon>Agaricomycetidae</taxon>
        <taxon>Agaricales</taxon>
        <taxon>Marasmiineae</taxon>
        <taxon>Physalacriaceae</taxon>
        <taxon>Guyanagaster</taxon>
    </lineage>
</organism>
<name>A0A9P7VKV3_9AGAR</name>
<dbReference type="GeneID" id="66103209"/>
<evidence type="ECO:0000313" key="1">
    <source>
        <dbReference type="EMBL" id="KAG7442347.1"/>
    </source>
</evidence>
<protein>
    <submittedName>
        <fullName evidence="1">Uncharacterized protein</fullName>
    </submittedName>
</protein>
<sequence length="329" mass="36528">MKAVHFTSDSLHSHTGKIWSVRLTFRNVTYLQLLRVECTETQYCGLIQSLPKLEAITVSEISIPNYLERIEEIASLSSQNTPEEVRKGQTGPALHTLSVGLKNFCDGILLSLFASRRSVARMGALKQIYACAPTNEPFFCGASVVIALSVFLELASRHGVRLHVGNLLPVRGIALPPLRIPVNMPLLSIICNMVLTDNYKTANSIEWFISTFNNVSHPTDIESVRINVSLAITILPWDRLPQRGGDAASISQWGALDEALCRPEVRLEGLLIHVQPAGPLWMKLIDSVARWLSEVCLPKAREKYPSATPGSTVVGHNSIEEPFKRWRKD</sequence>